<comment type="caution">
    <text evidence="1">The sequence shown here is derived from an EMBL/GenBank/DDBJ whole genome shotgun (WGS) entry which is preliminary data.</text>
</comment>
<gene>
    <name evidence="1" type="ORF">CPT75_13070</name>
</gene>
<dbReference type="RefSeq" id="WP_110073271.1">
    <property type="nucleotide sequence ID" value="NZ_CM009896.1"/>
</dbReference>
<reference evidence="1 2" key="1">
    <citation type="submission" date="2017-09" db="EMBL/GenBank/DDBJ databases">
        <title>High-quality draft genome sequence of Butyrivibrio fibrisolvens INBov1, isolated from cow rumen.</title>
        <authorList>
            <person name="Rodriguez Hernaez J."/>
            <person name="Rivarola M."/>
            <person name="Paniego N."/>
            <person name="Cravero S."/>
            <person name="Ceron Cucchi M."/>
            <person name="Martinez M.C."/>
        </authorList>
    </citation>
    <scope>NUCLEOTIDE SEQUENCE [LARGE SCALE GENOMIC DNA]</scope>
    <source>
        <strain evidence="1 2">INBov1</strain>
    </source>
</reference>
<protein>
    <recommendedName>
        <fullName evidence="3">Tetratricopeptide repeat-containing protein</fullName>
    </recommendedName>
</protein>
<name>A0A317G244_BUTFI</name>
<organism evidence="1 2">
    <name type="scientific">Butyrivibrio fibrisolvens</name>
    <dbReference type="NCBI Taxonomy" id="831"/>
    <lineage>
        <taxon>Bacteria</taxon>
        <taxon>Bacillati</taxon>
        <taxon>Bacillota</taxon>
        <taxon>Clostridia</taxon>
        <taxon>Lachnospirales</taxon>
        <taxon>Lachnospiraceae</taxon>
        <taxon>Butyrivibrio</taxon>
    </lineage>
</organism>
<dbReference type="AlphaFoldDB" id="A0A317G244"/>
<sequence>MSLYYDLGLAKKGLGKEDEARKCFEKAAMYAGDARFELADKVREAYKAYDFMTM</sequence>
<keyword evidence="2" id="KW-1185">Reference proteome</keyword>
<evidence type="ECO:0008006" key="3">
    <source>
        <dbReference type="Google" id="ProtNLM"/>
    </source>
</evidence>
<dbReference type="Proteomes" id="UP000245488">
    <property type="component" value="Chromosome"/>
</dbReference>
<dbReference type="EMBL" id="NXNG01000001">
    <property type="protein sequence ID" value="PWT27968.1"/>
    <property type="molecule type" value="Genomic_DNA"/>
</dbReference>
<evidence type="ECO:0000313" key="1">
    <source>
        <dbReference type="EMBL" id="PWT27968.1"/>
    </source>
</evidence>
<accession>A0A317G244</accession>
<evidence type="ECO:0000313" key="2">
    <source>
        <dbReference type="Proteomes" id="UP000245488"/>
    </source>
</evidence>
<proteinExistence type="predicted"/>